<dbReference type="RefSeq" id="WP_002699991.1">
    <property type="nucleotide sequence ID" value="NZ_AAWS01000025.1"/>
</dbReference>
<protein>
    <submittedName>
        <fullName evidence="2">Uncharacterized protein</fullName>
    </submittedName>
</protein>
<comment type="caution">
    <text evidence="2">The sequence shown here is derived from an EMBL/GenBank/DDBJ whole genome shotgun (WGS) entry which is preliminary data.</text>
</comment>
<gene>
    <name evidence="2" type="ORF">M23134_06601</name>
</gene>
<accession>A1ZQY6</accession>
<keyword evidence="1" id="KW-0732">Signal</keyword>
<dbReference type="InterPro" id="IPR013783">
    <property type="entry name" value="Ig-like_fold"/>
</dbReference>
<dbReference type="AlphaFoldDB" id="A1ZQY6"/>
<name>A1ZQY6_MICM2</name>
<dbReference type="Pfam" id="PF09136">
    <property type="entry name" value="Glucodextran_B"/>
    <property type="match status" value="1"/>
</dbReference>
<dbReference type="Gene3D" id="2.60.40.10">
    <property type="entry name" value="Immunoglobulins"/>
    <property type="match status" value="1"/>
</dbReference>
<reference evidence="2 3" key="1">
    <citation type="submission" date="2007-01" db="EMBL/GenBank/DDBJ databases">
        <authorList>
            <person name="Haygood M."/>
            <person name="Podell S."/>
            <person name="Anderson C."/>
            <person name="Hopkinson B."/>
            <person name="Roe K."/>
            <person name="Barbeau K."/>
            <person name="Gaasterland T."/>
            <person name="Ferriera S."/>
            <person name="Johnson J."/>
            <person name="Kravitz S."/>
            <person name="Beeson K."/>
            <person name="Sutton G."/>
            <person name="Rogers Y.-H."/>
            <person name="Friedman R."/>
            <person name="Frazier M."/>
            <person name="Venter J.C."/>
        </authorList>
    </citation>
    <scope>NUCLEOTIDE SEQUENCE [LARGE SCALE GENOMIC DNA]</scope>
    <source>
        <strain evidence="2 3">ATCC 23134</strain>
    </source>
</reference>
<feature type="signal peptide" evidence="1">
    <location>
        <begin position="1"/>
        <end position="26"/>
    </location>
</feature>
<dbReference type="EMBL" id="AAWS01000025">
    <property type="protein sequence ID" value="EAY27291.1"/>
    <property type="molecule type" value="Genomic_DNA"/>
</dbReference>
<evidence type="ECO:0000256" key="1">
    <source>
        <dbReference type="SAM" id="SignalP"/>
    </source>
</evidence>
<dbReference type="Proteomes" id="UP000004095">
    <property type="component" value="Unassembled WGS sequence"/>
</dbReference>
<proteinExistence type="predicted"/>
<organism evidence="2 3">
    <name type="scientific">Microscilla marina ATCC 23134</name>
    <dbReference type="NCBI Taxonomy" id="313606"/>
    <lineage>
        <taxon>Bacteria</taxon>
        <taxon>Pseudomonadati</taxon>
        <taxon>Bacteroidota</taxon>
        <taxon>Cytophagia</taxon>
        <taxon>Cytophagales</taxon>
        <taxon>Microscillaceae</taxon>
        <taxon>Microscilla</taxon>
    </lineage>
</organism>
<evidence type="ECO:0000313" key="2">
    <source>
        <dbReference type="EMBL" id="EAY27291.1"/>
    </source>
</evidence>
<feature type="chain" id="PRO_5002642370" evidence="1">
    <location>
        <begin position="27"/>
        <end position="181"/>
    </location>
</feature>
<keyword evidence="3" id="KW-1185">Reference proteome</keyword>
<sequence>MKNIFAKLRPFIVILASVAFLNTAQAQVASPDKQLLKASSKSTPELSLVTKNKANSTDKKAPRVVLNLHKPKLEVFNHTLRILVKCDKNEFLLTGKVEDKVSGVASVIVDGKRVNVDAYGSFQTRIRLTQKYNVISIIANDHSGNQVIKELAIKTTTPAAKVATHANTNNSEPNAAERWVK</sequence>
<evidence type="ECO:0000313" key="3">
    <source>
        <dbReference type="Proteomes" id="UP000004095"/>
    </source>
</evidence>